<organism evidence="3 4">
    <name type="scientific">Lupinus luteus</name>
    <name type="common">European yellow lupine</name>
    <dbReference type="NCBI Taxonomy" id="3873"/>
    <lineage>
        <taxon>Eukaryota</taxon>
        <taxon>Viridiplantae</taxon>
        <taxon>Streptophyta</taxon>
        <taxon>Embryophyta</taxon>
        <taxon>Tracheophyta</taxon>
        <taxon>Spermatophyta</taxon>
        <taxon>Magnoliopsida</taxon>
        <taxon>eudicotyledons</taxon>
        <taxon>Gunneridae</taxon>
        <taxon>Pentapetalae</taxon>
        <taxon>rosids</taxon>
        <taxon>fabids</taxon>
        <taxon>Fabales</taxon>
        <taxon>Fabaceae</taxon>
        <taxon>Papilionoideae</taxon>
        <taxon>50 kb inversion clade</taxon>
        <taxon>genistoids sensu lato</taxon>
        <taxon>core genistoids</taxon>
        <taxon>Genisteae</taxon>
        <taxon>Lupinus</taxon>
    </lineage>
</organism>
<keyword evidence="4" id="KW-1185">Reference proteome</keyword>
<dbReference type="EMBL" id="CAXHTB010000021">
    <property type="protein sequence ID" value="CAL0328086.1"/>
    <property type="molecule type" value="Genomic_DNA"/>
</dbReference>
<comment type="caution">
    <text evidence="3">The sequence shown here is derived from an EMBL/GenBank/DDBJ whole genome shotgun (WGS) entry which is preliminary data.</text>
</comment>
<evidence type="ECO:0000256" key="2">
    <source>
        <dbReference type="SAM" id="Phobius"/>
    </source>
</evidence>
<proteinExistence type="predicted"/>
<feature type="compositionally biased region" description="Polar residues" evidence="1">
    <location>
        <begin position="117"/>
        <end position="128"/>
    </location>
</feature>
<accession>A0AAV1Y255</accession>
<evidence type="ECO:0000256" key="1">
    <source>
        <dbReference type="SAM" id="MobiDB-lite"/>
    </source>
</evidence>
<sequence length="141" mass="16567">MRYRLKTIQLANGYRLKIFVLTIFTIMPLMKIQPIDIHTKRVGEATTAMMGNYSTKPPLLESWPRSLIGKFSMFQKLPHRRIQSLPPVPKLYPTTTKLKDERSHFAWKKWFKTSWRNPTRNGSNNHQPLNKDLGKFNDALL</sequence>
<evidence type="ECO:0000313" key="3">
    <source>
        <dbReference type="EMBL" id="CAL0328086.1"/>
    </source>
</evidence>
<protein>
    <submittedName>
        <fullName evidence="3">Uncharacterized protein</fullName>
    </submittedName>
</protein>
<gene>
    <name evidence="3" type="ORF">LLUT_LOCUS29146</name>
</gene>
<reference evidence="3 4" key="1">
    <citation type="submission" date="2024-03" db="EMBL/GenBank/DDBJ databases">
        <authorList>
            <person name="Martinez-Hernandez J."/>
        </authorList>
    </citation>
    <scope>NUCLEOTIDE SEQUENCE [LARGE SCALE GENOMIC DNA]</scope>
</reference>
<keyword evidence="2" id="KW-0472">Membrane</keyword>
<feature type="transmembrane region" description="Helical" evidence="2">
    <location>
        <begin position="12"/>
        <end position="30"/>
    </location>
</feature>
<keyword evidence="2" id="KW-0812">Transmembrane</keyword>
<feature type="region of interest" description="Disordered" evidence="1">
    <location>
        <begin position="117"/>
        <end position="141"/>
    </location>
</feature>
<dbReference type="AlphaFoldDB" id="A0AAV1Y255"/>
<keyword evidence="2" id="KW-1133">Transmembrane helix</keyword>
<evidence type="ECO:0000313" key="4">
    <source>
        <dbReference type="Proteomes" id="UP001497480"/>
    </source>
</evidence>
<name>A0AAV1Y255_LUPLU</name>
<dbReference type="Proteomes" id="UP001497480">
    <property type="component" value="Unassembled WGS sequence"/>
</dbReference>